<protein>
    <submittedName>
        <fullName evidence="3">Uncharacterized protein</fullName>
    </submittedName>
</protein>
<dbReference type="PDB" id="6Z1P">
    <property type="method" value="EM"/>
    <property type="resolution" value="3.70 A"/>
    <property type="chains" value="Bu=1-583"/>
</dbReference>
<proteinExistence type="evidence at protein level"/>
<dbReference type="InParanoid" id="Q23YQ0"/>
<dbReference type="RefSeq" id="XP_001021917.1">
    <property type="nucleotide sequence ID" value="XM_001021917.1"/>
</dbReference>
<gene>
    <name evidence="3" type="ORF">TTHERM_01207720</name>
</gene>
<dbReference type="EMBL" id="GG662558">
    <property type="protein sequence ID" value="EAS01672.1"/>
    <property type="molecule type" value="Genomic_DNA"/>
</dbReference>
<dbReference type="OrthoDB" id="313064at2759"/>
<dbReference type="Proteomes" id="UP000009168">
    <property type="component" value="Unassembled WGS sequence"/>
</dbReference>
<accession>Q23YQ0</accession>
<feature type="region of interest" description="Disordered" evidence="2">
    <location>
        <begin position="595"/>
        <end position="653"/>
    </location>
</feature>
<keyword evidence="4" id="KW-1185">Reference proteome</keyword>
<keyword evidence="1" id="KW-0175">Coiled coil</keyword>
<sequence>MYLRKWSRMEWWDSVRYFKKYNLLDYKEEHRLLHLFPPTWQQYLPTKADLREVNFRDKQDKQLVKVLFQKYPDLRYDTSGRMYDKDGGQDNYANYVVRFILKQKEYMKRGMSANAAFIETEKIFQDRMQRKIDQNNLTRGIAINNRARSFMNFYQQMAEREARWKVQRMKRDVQQYLHEREIFEKEINDDGDMEDDFAEEENIYNRVLLKFQNAGMPEITKQDEKVSTQREFIERSENMFKVYYERAAIYDRLQGLTDSQIRSEIQNSPAKMKKRTRNLVKKLERLGVVLKQDGEVDFSAVKNTNLRNKLEKDSNIKIALMLKDLEFEFPHKEHQMDQAVDLKQKLQEVQDLRRTYVKDIMEIAGQPFKMKEPMPSYEQTHDTSDEQAERAREAKKLGEQLLEKAYTDSLLKPILQSPATYKLFETYDERILRIEEKWLRRQIKNADPTEDVSEKEEKLQVVIDKLRRTKYKIDQLSMKHAQDLMFEEHEVYGKDILIDEKVGYEDLRDYLFQPSEIRRKTELDVINDNKIQEMIKISTIKEDLVNPYNNEYASKLNLQDTIEYQRSKQEKIKTLRAEKEREEKDLEKLDALQRFDFEQEDGEDSSMRSLDKVIGGESNLMGSVSKKKGKASKEEKSASLAEEGEEGPVDEKKKILEFIKKANEKKGKSNNKSSK</sequence>
<dbReference type="AlphaFoldDB" id="Q23YQ0"/>
<dbReference type="GeneID" id="7834775"/>
<evidence type="ECO:0000256" key="1">
    <source>
        <dbReference type="SAM" id="Coils"/>
    </source>
</evidence>
<name>Q23YQ0_TETTS</name>
<dbReference type="HOGENOM" id="CLU_407442_0_0_1"/>
<feature type="coiled-coil region" evidence="1">
    <location>
        <begin position="565"/>
        <end position="592"/>
    </location>
</feature>
<dbReference type="OMA" id="FHERSHI"/>
<reference evidence="5" key="2">
    <citation type="journal article" date="2020" name="Elife">
        <title>Ciliate mitoribosome illuminates evolutionary steps of mitochondrial translation.</title>
        <authorList>
            <person name="Tobiasson V."/>
            <person name="Amunts A."/>
        </authorList>
    </citation>
    <scope>STRUCTURE BY ELECTRON MICROSCOPY (3.70 ANGSTROMS) OF 1-583</scope>
</reference>
<feature type="compositionally biased region" description="Basic and acidic residues" evidence="2">
    <location>
        <begin position="379"/>
        <end position="393"/>
    </location>
</feature>
<evidence type="ECO:0007829" key="5">
    <source>
        <dbReference type="PDB" id="6Z1P"/>
    </source>
</evidence>
<dbReference type="eggNOG" id="ENOG502SP77">
    <property type="taxonomic scope" value="Eukaryota"/>
</dbReference>
<reference evidence="4" key="1">
    <citation type="journal article" date="2006" name="PLoS Biol.">
        <title>Macronuclear genome sequence of the ciliate Tetrahymena thermophila, a model eukaryote.</title>
        <authorList>
            <person name="Eisen J.A."/>
            <person name="Coyne R.S."/>
            <person name="Wu M."/>
            <person name="Wu D."/>
            <person name="Thiagarajan M."/>
            <person name="Wortman J.R."/>
            <person name="Badger J.H."/>
            <person name="Ren Q."/>
            <person name="Amedeo P."/>
            <person name="Jones K.M."/>
            <person name="Tallon L.J."/>
            <person name="Delcher A.L."/>
            <person name="Salzberg S.L."/>
            <person name="Silva J.C."/>
            <person name="Haas B.J."/>
            <person name="Majoros W.H."/>
            <person name="Farzad M."/>
            <person name="Carlton J.M."/>
            <person name="Smith R.K. Jr."/>
            <person name="Garg J."/>
            <person name="Pearlman R.E."/>
            <person name="Karrer K.M."/>
            <person name="Sun L."/>
            <person name="Manning G."/>
            <person name="Elde N.C."/>
            <person name="Turkewitz A.P."/>
            <person name="Asai D.J."/>
            <person name="Wilkes D.E."/>
            <person name="Wang Y."/>
            <person name="Cai H."/>
            <person name="Collins K."/>
            <person name="Stewart B.A."/>
            <person name="Lee S.R."/>
            <person name="Wilamowska K."/>
            <person name="Weinberg Z."/>
            <person name="Ruzzo W.L."/>
            <person name="Wloga D."/>
            <person name="Gaertig J."/>
            <person name="Frankel J."/>
            <person name="Tsao C.-C."/>
            <person name="Gorovsky M.A."/>
            <person name="Keeling P.J."/>
            <person name="Waller R.F."/>
            <person name="Patron N.J."/>
            <person name="Cherry J.M."/>
            <person name="Stover N.A."/>
            <person name="Krieger C.J."/>
            <person name="del Toro C."/>
            <person name="Ryder H.F."/>
            <person name="Williamson S.C."/>
            <person name="Barbeau R.A."/>
            <person name="Hamilton E.P."/>
            <person name="Orias E."/>
        </authorList>
    </citation>
    <scope>NUCLEOTIDE SEQUENCE [LARGE SCALE GENOMIC DNA]</scope>
    <source>
        <strain evidence="4">SB210</strain>
    </source>
</reference>
<keyword evidence="5" id="KW-0002">3D-structure</keyword>
<evidence type="ECO:0000313" key="3">
    <source>
        <dbReference type="EMBL" id="EAS01672.1"/>
    </source>
</evidence>
<evidence type="ECO:0000313" key="4">
    <source>
        <dbReference type="Proteomes" id="UP000009168"/>
    </source>
</evidence>
<feature type="region of interest" description="Disordered" evidence="2">
    <location>
        <begin position="371"/>
        <end position="393"/>
    </location>
</feature>
<dbReference type="KEGG" id="tet:TTHERM_01207720"/>
<dbReference type="EMDB" id="EMD-11032"/>
<organism evidence="3 4">
    <name type="scientific">Tetrahymena thermophila (strain SB210)</name>
    <dbReference type="NCBI Taxonomy" id="312017"/>
    <lineage>
        <taxon>Eukaryota</taxon>
        <taxon>Sar</taxon>
        <taxon>Alveolata</taxon>
        <taxon>Ciliophora</taxon>
        <taxon>Intramacronucleata</taxon>
        <taxon>Oligohymenophorea</taxon>
        <taxon>Hymenostomatida</taxon>
        <taxon>Tetrahymenina</taxon>
        <taxon>Tetrahymenidae</taxon>
        <taxon>Tetrahymena</taxon>
    </lineage>
</organism>
<evidence type="ECO:0000256" key="2">
    <source>
        <dbReference type="SAM" id="MobiDB-lite"/>
    </source>
</evidence>